<proteinExistence type="predicted"/>
<dbReference type="Proteomes" id="UP000719766">
    <property type="component" value="Unassembled WGS sequence"/>
</dbReference>
<dbReference type="PANTHER" id="PTHR34605">
    <property type="entry name" value="PHAGE_INTEGRASE DOMAIN-CONTAINING PROTEIN"/>
    <property type="match status" value="1"/>
</dbReference>
<dbReference type="GO" id="GO:0015074">
    <property type="term" value="P:DNA integration"/>
    <property type="evidence" value="ECO:0007669"/>
    <property type="project" value="InterPro"/>
</dbReference>
<dbReference type="InterPro" id="IPR013762">
    <property type="entry name" value="Integrase-like_cat_sf"/>
</dbReference>
<dbReference type="AlphaFoldDB" id="A0A9P7AN06"/>
<dbReference type="Gene3D" id="1.10.443.10">
    <property type="entry name" value="Intergrase catalytic core"/>
    <property type="match status" value="1"/>
</dbReference>
<feature type="non-terminal residue" evidence="1">
    <location>
        <position position="192"/>
    </location>
</feature>
<evidence type="ECO:0000313" key="1">
    <source>
        <dbReference type="EMBL" id="KAG1792598.1"/>
    </source>
</evidence>
<dbReference type="GO" id="GO:0003677">
    <property type="term" value="F:DNA binding"/>
    <property type="evidence" value="ECO:0007669"/>
    <property type="project" value="InterPro"/>
</dbReference>
<dbReference type="GO" id="GO:0006310">
    <property type="term" value="P:DNA recombination"/>
    <property type="evidence" value="ECO:0007669"/>
    <property type="project" value="InterPro"/>
</dbReference>
<accession>A0A9P7AN06</accession>
<reference evidence="1" key="1">
    <citation type="journal article" date="2020" name="New Phytol.">
        <title>Comparative genomics reveals dynamic genome evolution in host specialist ectomycorrhizal fungi.</title>
        <authorList>
            <person name="Lofgren L.A."/>
            <person name="Nguyen N.H."/>
            <person name="Vilgalys R."/>
            <person name="Ruytinx J."/>
            <person name="Liao H.L."/>
            <person name="Branco S."/>
            <person name="Kuo A."/>
            <person name="LaButti K."/>
            <person name="Lipzen A."/>
            <person name="Andreopoulos W."/>
            <person name="Pangilinan J."/>
            <person name="Riley R."/>
            <person name="Hundley H."/>
            <person name="Na H."/>
            <person name="Barry K."/>
            <person name="Grigoriev I.V."/>
            <person name="Stajich J.E."/>
            <person name="Kennedy P.G."/>
        </authorList>
    </citation>
    <scope>NUCLEOTIDE SEQUENCE</scope>
    <source>
        <strain evidence="1">S12</strain>
    </source>
</reference>
<dbReference type="RefSeq" id="XP_041159177.1">
    <property type="nucleotide sequence ID" value="XM_041298014.1"/>
</dbReference>
<keyword evidence="2" id="KW-1185">Reference proteome</keyword>
<gene>
    <name evidence="1" type="ORF">HD556DRAFT_1239045</name>
</gene>
<evidence type="ECO:0000313" key="2">
    <source>
        <dbReference type="Proteomes" id="UP000719766"/>
    </source>
</evidence>
<dbReference type="OrthoDB" id="2687619at2759"/>
<name>A0A9P7AN06_9AGAM</name>
<protein>
    <submittedName>
        <fullName evidence="1">Uncharacterized protein</fullName>
    </submittedName>
</protein>
<sequence>RLGELIIPSLNSFDPTHHVSHSAIISYRVTPSGARYASFHIPWTKTTHGEGDFITVSRIDDPTNPYDALVHHIAANSVVTPSAPLLAFETQSGWAPMTRAWFLTRCNNVWKSSEGLETLSGHCFWIRGATELLLRGTPPNIVVVQGCWKSRSFLDYWRRIESIRPTSIASSMQDSRISLIKASMDSYERRYK</sequence>
<organism evidence="1 2">
    <name type="scientific">Suillus plorans</name>
    <dbReference type="NCBI Taxonomy" id="116603"/>
    <lineage>
        <taxon>Eukaryota</taxon>
        <taxon>Fungi</taxon>
        <taxon>Dikarya</taxon>
        <taxon>Basidiomycota</taxon>
        <taxon>Agaricomycotina</taxon>
        <taxon>Agaricomycetes</taxon>
        <taxon>Agaricomycetidae</taxon>
        <taxon>Boletales</taxon>
        <taxon>Suillineae</taxon>
        <taxon>Suillaceae</taxon>
        <taxon>Suillus</taxon>
    </lineage>
</organism>
<dbReference type="GeneID" id="64591778"/>
<comment type="caution">
    <text evidence="1">The sequence shown here is derived from an EMBL/GenBank/DDBJ whole genome shotgun (WGS) entry which is preliminary data.</text>
</comment>
<dbReference type="EMBL" id="JABBWE010000035">
    <property type="protein sequence ID" value="KAG1792598.1"/>
    <property type="molecule type" value="Genomic_DNA"/>
</dbReference>
<dbReference type="PANTHER" id="PTHR34605:SF4">
    <property type="entry name" value="DNA ADENINE METHYLTRANSFERASE"/>
    <property type="match status" value="1"/>
</dbReference>
<dbReference type="InterPro" id="IPR052925">
    <property type="entry name" value="Phage_Integrase-like_Recomb"/>
</dbReference>